<accession>A0ACC3C3B1</accession>
<name>A0ACC3C3B1_PYRYE</name>
<evidence type="ECO:0000313" key="2">
    <source>
        <dbReference type="Proteomes" id="UP000798662"/>
    </source>
</evidence>
<sequence length="318" mass="33795">MAFHLSPPHGCGAVRQHPAALVVGSSWCGVAAPLARHPPTPASRIRTCKARLAWPVTCQGREVDADSSPTDDDASPSGDGVPDLRALLSRKRKELQLIEEQLRHQELTQVGVGAGELGDGAEDPVRAPLSRETDMVLARLRAAPLPSIETQYLNWLQLSTLTTLVGETSRTIHKIDAVAAQNLLSPFSTVKPQLLVSYGPAGCGKTRTGYGVLLRAQRLSRAQSASAAHRLHFVPFYLDLGNGSGSCDLDNGSASECIGARLAARALCVLLEDVHTLNGGKLTGLTVTRVMSAIVARVLDREEASAGDFVLIGLHIDE</sequence>
<protein>
    <submittedName>
        <fullName evidence="1">Uncharacterized protein</fullName>
    </submittedName>
</protein>
<proteinExistence type="predicted"/>
<dbReference type="Proteomes" id="UP000798662">
    <property type="component" value="Chromosome 2"/>
</dbReference>
<keyword evidence="2" id="KW-1185">Reference proteome</keyword>
<evidence type="ECO:0000313" key="1">
    <source>
        <dbReference type="EMBL" id="KAK1864690.1"/>
    </source>
</evidence>
<dbReference type="EMBL" id="CM020619">
    <property type="protein sequence ID" value="KAK1864690.1"/>
    <property type="molecule type" value="Genomic_DNA"/>
</dbReference>
<organism evidence="1 2">
    <name type="scientific">Pyropia yezoensis</name>
    <name type="common">Susabi-nori</name>
    <name type="synonym">Porphyra yezoensis</name>
    <dbReference type="NCBI Taxonomy" id="2788"/>
    <lineage>
        <taxon>Eukaryota</taxon>
        <taxon>Rhodophyta</taxon>
        <taxon>Bangiophyceae</taxon>
        <taxon>Bangiales</taxon>
        <taxon>Bangiaceae</taxon>
        <taxon>Pyropia</taxon>
    </lineage>
</organism>
<gene>
    <name evidence="1" type="ORF">I4F81_007234</name>
</gene>
<comment type="caution">
    <text evidence="1">The sequence shown here is derived from an EMBL/GenBank/DDBJ whole genome shotgun (WGS) entry which is preliminary data.</text>
</comment>
<reference evidence="1" key="1">
    <citation type="submission" date="2019-11" db="EMBL/GenBank/DDBJ databases">
        <title>Nori genome reveals adaptations in red seaweeds to the harsh intertidal environment.</title>
        <authorList>
            <person name="Wang D."/>
            <person name="Mao Y."/>
        </authorList>
    </citation>
    <scope>NUCLEOTIDE SEQUENCE</scope>
    <source>
        <tissue evidence="1">Gametophyte</tissue>
    </source>
</reference>